<feature type="transmembrane region" description="Helical" evidence="6">
    <location>
        <begin position="232"/>
        <end position="253"/>
    </location>
</feature>
<feature type="transmembrane region" description="Helical" evidence="6">
    <location>
        <begin position="145"/>
        <end position="168"/>
    </location>
</feature>
<reference evidence="8 9" key="1">
    <citation type="submission" date="2019-03" db="EMBL/GenBank/DDBJ databases">
        <title>Genomic Encyclopedia of Archaeal and Bacterial Type Strains, Phase II (KMG-II): from individual species to whole genera.</title>
        <authorList>
            <person name="Goeker M."/>
        </authorList>
    </citation>
    <scope>NUCLEOTIDE SEQUENCE [LARGE SCALE GENOMIC DNA]</scope>
    <source>
        <strain evidence="8 9">DSM 45499</strain>
    </source>
</reference>
<evidence type="ECO:0000256" key="6">
    <source>
        <dbReference type="RuleBase" id="RU361157"/>
    </source>
</evidence>
<dbReference type="PANTHER" id="PTHR43229:SF2">
    <property type="entry name" value="NODULATION PROTEIN J"/>
    <property type="match status" value="1"/>
</dbReference>
<keyword evidence="6" id="KW-0813">Transport</keyword>
<dbReference type="AlphaFoldDB" id="A0A4R7VQG4"/>
<feature type="domain" description="ABC transmembrane type-2" evidence="7">
    <location>
        <begin position="31"/>
        <end position="256"/>
    </location>
</feature>
<evidence type="ECO:0000259" key="7">
    <source>
        <dbReference type="PROSITE" id="PS51012"/>
    </source>
</evidence>
<evidence type="ECO:0000256" key="2">
    <source>
        <dbReference type="ARBA" id="ARBA00022692"/>
    </source>
</evidence>
<comment type="similarity">
    <text evidence="6">Belongs to the ABC-2 integral membrane protein family.</text>
</comment>
<keyword evidence="6" id="KW-1003">Cell membrane</keyword>
<dbReference type="RefSeq" id="WP_243866474.1">
    <property type="nucleotide sequence ID" value="NZ_SOCP01000005.1"/>
</dbReference>
<evidence type="ECO:0000256" key="4">
    <source>
        <dbReference type="ARBA" id="ARBA00023136"/>
    </source>
</evidence>
<evidence type="ECO:0000313" key="8">
    <source>
        <dbReference type="EMBL" id="TDV51986.1"/>
    </source>
</evidence>
<dbReference type="InterPro" id="IPR051784">
    <property type="entry name" value="Nod_factor_ABC_transporter"/>
</dbReference>
<feature type="transmembrane region" description="Helical" evidence="6">
    <location>
        <begin position="61"/>
        <end position="85"/>
    </location>
</feature>
<evidence type="ECO:0000256" key="5">
    <source>
        <dbReference type="ARBA" id="ARBA00023251"/>
    </source>
</evidence>
<comment type="subcellular location">
    <subcellularLocation>
        <location evidence="6">Cell membrane</location>
        <topology evidence="6">Multi-pass membrane protein</topology>
    </subcellularLocation>
    <subcellularLocation>
        <location evidence="1">Membrane</location>
        <topology evidence="1">Multi-pass membrane protein</topology>
    </subcellularLocation>
</comment>
<organism evidence="8 9">
    <name type="scientific">Actinophytocola oryzae</name>
    <dbReference type="NCBI Taxonomy" id="502181"/>
    <lineage>
        <taxon>Bacteria</taxon>
        <taxon>Bacillati</taxon>
        <taxon>Actinomycetota</taxon>
        <taxon>Actinomycetes</taxon>
        <taxon>Pseudonocardiales</taxon>
        <taxon>Pseudonocardiaceae</taxon>
    </lineage>
</organism>
<accession>A0A4R7VQG4</accession>
<gene>
    <name evidence="8" type="ORF">CLV71_105115</name>
</gene>
<evidence type="ECO:0000256" key="3">
    <source>
        <dbReference type="ARBA" id="ARBA00022989"/>
    </source>
</evidence>
<dbReference type="InterPro" id="IPR047817">
    <property type="entry name" value="ABC2_TM_bact-type"/>
</dbReference>
<dbReference type="GO" id="GO:0046677">
    <property type="term" value="P:response to antibiotic"/>
    <property type="evidence" value="ECO:0007669"/>
    <property type="project" value="UniProtKB-KW"/>
</dbReference>
<dbReference type="InterPro" id="IPR000412">
    <property type="entry name" value="ABC_2_transport"/>
</dbReference>
<dbReference type="PROSITE" id="PS51012">
    <property type="entry name" value="ABC_TM2"/>
    <property type="match status" value="1"/>
</dbReference>
<evidence type="ECO:0000256" key="1">
    <source>
        <dbReference type="ARBA" id="ARBA00004141"/>
    </source>
</evidence>
<keyword evidence="5" id="KW-0046">Antibiotic resistance</keyword>
<comment type="caution">
    <text evidence="8">The sequence shown here is derived from an EMBL/GenBank/DDBJ whole genome shotgun (WGS) entry which is preliminary data.</text>
</comment>
<dbReference type="InterPro" id="IPR013525">
    <property type="entry name" value="ABC2_TM"/>
</dbReference>
<dbReference type="Pfam" id="PF01061">
    <property type="entry name" value="ABC2_membrane"/>
    <property type="match status" value="1"/>
</dbReference>
<keyword evidence="9" id="KW-1185">Reference proteome</keyword>
<keyword evidence="2 6" id="KW-0812">Transmembrane</keyword>
<keyword evidence="3 6" id="KW-1133">Transmembrane helix</keyword>
<feature type="transmembrane region" description="Helical" evidence="6">
    <location>
        <begin position="32"/>
        <end position="55"/>
    </location>
</feature>
<evidence type="ECO:0000313" key="9">
    <source>
        <dbReference type="Proteomes" id="UP000294927"/>
    </source>
</evidence>
<dbReference type="PIRSF" id="PIRSF006648">
    <property type="entry name" value="DrrB"/>
    <property type="match status" value="1"/>
</dbReference>
<keyword evidence="4 6" id="KW-0472">Membrane</keyword>
<feature type="transmembrane region" description="Helical" evidence="6">
    <location>
        <begin position="106"/>
        <end position="133"/>
    </location>
</feature>
<sequence length="258" mass="27179">MSDLALRPASPVGDLLVMVRRSTRLTMRNGDALLTSLALPIMLMLLFVYLFGGAIDTGTEYVTYVVPGVIMLCASFGASLTAVAVTNDMTGGIIDRFRSLDVRGAAVLGGHVAASTARNLVSTAIVLGVAFLIGFRPSASFVDWLAAVGLLVVAIVALSWAAAAVGLLARTPEAAGGFTFFVMFLPYPSSAFVPVETMPSWIHGFADNQPFTPLIESLRGFLLGTPVGDSPWIALAWCVGILGVAVAATGRLFRRRTR</sequence>
<protein>
    <recommendedName>
        <fullName evidence="6">Transport permease protein</fullName>
    </recommendedName>
</protein>
<feature type="transmembrane region" description="Helical" evidence="6">
    <location>
        <begin position="175"/>
        <end position="195"/>
    </location>
</feature>
<name>A0A4R7VQG4_9PSEU</name>
<dbReference type="GO" id="GO:0140359">
    <property type="term" value="F:ABC-type transporter activity"/>
    <property type="evidence" value="ECO:0007669"/>
    <property type="project" value="InterPro"/>
</dbReference>
<proteinExistence type="inferred from homology"/>
<dbReference type="Proteomes" id="UP000294927">
    <property type="component" value="Unassembled WGS sequence"/>
</dbReference>
<dbReference type="PANTHER" id="PTHR43229">
    <property type="entry name" value="NODULATION PROTEIN J"/>
    <property type="match status" value="1"/>
</dbReference>
<dbReference type="EMBL" id="SOCP01000005">
    <property type="protein sequence ID" value="TDV51986.1"/>
    <property type="molecule type" value="Genomic_DNA"/>
</dbReference>
<dbReference type="GO" id="GO:0043190">
    <property type="term" value="C:ATP-binding cassette (ABC) transporter complex"/>
    <property type="evidence" value="ECO:0007669"/>
    <property type="project" value="InterPro"/>
</dbReference>